<feature type="transmembrane region" description="Helical" evidence="8">
    <location>
        <begin position="154"/>
        <end position="172"/>
    </location>
</feature>
<evidence type="ECO:0000313" key="9">
    <source>
        <dbReference type="EMBL" id="NBI27853.1"/>
    </source>
</evidence>
<evidence type="ECO:0000256" key="1">
    <source>
        <dbReference type="ARBA" id="ARBA00004651"/>
    </source>
</evidence>
<evidence type="ECO:0000256" key="4">
    <source>
        <dbReference type="ARBA" id="ARBA00022475"/>
    </source>
</evidence>
<feature type="transmembrane region" description="Helical" evidence="8">
    <location>
        <begin position="78"/>
        <end position="95"/>
    </location>
</feature>
<dbReference type="RefSeq" id="WP_160644215.1">
    <property type="nucleotide sequence ID" value="NZ_SIJB01000007.1"/>
</dbReference>
<evidence type="ECO:0000256" key="8">
    <source>
        <dbReference type="RuleBase" id="RU363041"/>
    </source>
</evidence>
<keyword evidence="4 8" id="KW-1003">Cell membrane</keyword>
<organism evidence="9 10">
    <name type="scientific">Chengkuizengella marina</name>
    <dbReference type="NCBI Taxonomy" id="2507566"/>
    <lineage>
        <taxon>Bacteria</taxon>
        <taxon>Bacillati</taxon>
        <taxon>Bacillota</taxon>
        <taxon>Bacilli</taxon>
        <taxon>Bacillales</taxon>
        <taxon>Paenibacillaceae</taxon>
        <taxon>Chengkuizengella</taxon>
    </lineage>
</organism>
<evidence type="ECO:0000256" key="3">
    <source>
        <dbReference type="ARBA" id="ARBA00022448"/>
    </source>
</evidence>
<dbReference type="InterPro" id="IPR052017">
    <property type="entry name" value="TSUP"/>
</dbReference>
<gene>
    <name evidence="9" type="ORF">ERL59_02615</name>
</gene>
<dbReference type="InterPro" id="IPR002781">
    <property type="entry name" value="TM_pro_TauE-like"/>
</dbReference>
<dbReference type="Proteomes" id="UP000448943">
    <property type="component" value="Unassembled WGS sequence"/>
</dbReference>
<evidence type="ECO:0000256" key="7">
    <source>
        <dbReference type="ARBA" id="ARBA00023136"/>
    </source>
</evidence>
<feature type="transmembrane region" description="Helical" evidence="8">
    <location>
        <begin position="230"/>
        <end position="248"/>
    </location>
</feature>
<keyword evidence="5 8" id="KW-0812">Transmembrane</keyword>
<feature type="transmembrane region" description="Helical" evidence="8">
    <location>
        <begin position="131"/>
        <end position="148"/>
    </location>
</feature>
<evidence type="ECO:0000256" key="5">
    <source>
        <dbReference type="ARBA" id="ARBA00022692"/>
    </source>
</evidence>
<evidence type="ECO:0000256" key="6">
    <source>
        <dbReference type="ARBA" id="ARBA00022989"/>
    </source>
</evidence>
<evidence type="ECO:0000313" key="10">
    <source>
        <dbReference type="Proteomes" id="UP000448943"/>
    </source>
</evidence>
<keyword evidence="7 8" id="KW-0472">Membrane</keyword>
<feature type="transmembrane region" description="Helical" evidence="8">
    <location>
        <begin position="192"/>
        <end position="218"/>
    </location>
</feature>
<dbReference type="EMBL" id="SIJB01000007">
    <property type="protein sequence ID" value="NBI27853.1"/>
    <property type="molecule type" value="Genomic_DNA"/>
</dbReference>
<accession>A0A6N9PZK2</accession>
<keyword evidence="3" id="KW-0813">Transport</keyword>
<keyword evidence="6 8" id="KW-1133">Transmembrane helix</keyword>
<comment type="similarity">
    <text evidence="2 8">Belongs to the 4-toluene sulfonate uptake permease (TSUP) (TC 2.A.102) family.</text>
</comment>
<reference evidence="9 10" key="1">
    <citation type="submission" date="2019-01" db="EMBL/GenBank/DDBJ databases">
        <title>Chengkuizengella sp. nov., isolated from deep-sea sediment of East Pacific Ocean.</title>
        <authorList>
            <person name="Yang J."/>
            <person name="Lai Q."/>
            <person name="Shao Z."/>
        </authorList>
    </citation>
    <scope>NUCLEOTIDE SEQUENCE [LARGE SCALE GENOMIC DNA]</scope>
    <source>
        <strain evidence="9 10">YPA3-1-1</strain>
    </source>
</reference>
<keyword evidence="10" id="KW-1185">Reference proteome</keyword>
<protein>
    <recommendedName>
        <fullName evidence="8">Probable membrane transporter protein</fullName>
    </recommendedName>
</protein>
<dbReference type="AlphaFoldDB" id="A0A6N9PZK2"/>
<dbReference type="PANTHER" id="PTHR30269:SF0">
    <property type="entry name" value="MEMBRANE TRANSPORTER PROTEIN YFCA-RELATED"/>
    <property type="match status" value="1"/>
</dbReference>
<dbReference type="OrthoDB" id="554695at2"/>
<name>A0A6N9PZK2_9BACL</name>
<comment type="subcellular location">
    <subcellularLocation>
        <location evidence="1 8">Cell membrane</location>
        <topology evidence="1 8">Multi-pass membrane protein</topology>
    </subcellularLocation>
</comment>
<evidence type="ECO:0000256" key="2">
    <source>
        <dbReference type="ARBA" id="ARBA00009142"/>
    </source>
</evidence>
<dbReference type="GO" id="GO:0005886">
    <property type="term" value="C:plasma membrane"/>
    <property type="evidence" value="ECO:0007669"/>
    <property type="project" value="UniProtKB-SubCell"/>
</dbReference>
<feature type="transmembrane region" description="Helical" evidence="8">
    <location>
        <begin position="44"/>
        <end position="66"/>
    </location>
</feature>
<feature type="transmembrane region" description="Helical" evidence="8">
    <location>
        <begin position="101"/>
        <end position="119"/>
    </location>
</feature>
<proteinExistence type="inferred from homology"/>
<comment type="caution">
    <text evidence="9">The sequence shown here is derived from an EMBL/GenBank/DDBJ whole genome shotgun (WGS) entry which is preliminary data.</text>
</comment>
<dbReference type="Pfam" id="PF01925">
    <property type="entry name" value="TauE"/>
    <property type="match status" value="1"/>
</dbReference>
<dbReference type="PANTHER" id="PTHR30269">
    <property type="entry name" value="TRANSMEMBRANE PROTEIN YFCA"/>
    <property type="match status" value="1"/>
</dbReference>
<feature type="transmembrane region" description="Helical" evidence="8">
    <location>
        <begin position="7"/>
        <end position="32"/>
    </location>
</feature>
<sequence length="252" mass="27359">MDFSIEVIVILFFVAILAGWVDTIAGGGGLLTLPAMMLAGLPPATAVATNKLQGSSGTFIATMFFIKNGSIDLKEIRLSILMTFLGAVIGGWFMLQIRAEYLEMLLPFLLIFIGLYFLFSPNIENKDRKMKMRLSLFSLTIAPLLGLYDGFFGPGTGSLMALSFIALCGYGASKATAHAKILNFTSNISALLYFVLFGQIAWVIGIIMMLGQIIGSFIGAKMVLEKGASLIKPVVITVCFFMAIQVFWKNFG</sequence>